<proteinExistence type="predicted"/>
<organism evidence="1">
    <name type="scientific">Rhizophora mucronata</name>
    <name type="common">Asiatic mangrove</name>
    <dbReference type="NCBI Taxonomy" id="61149"/>
    <lineage>
        <taxon>Eukaryota</taxon>
        <taxon>Viridiplantae</taxon>
        <taxon>Streptophyta</taxon>
        <taxon>Embryophyta</taxon>
        <taxon>Tracheophyta</taxon>
        <taxon>Spermatophyta</taxon>
        <taxon>Magnoliopsida</taxon>
        <taxon>eudicotyledons</taxon>
        <taxon>Gunneridae</taxon>
        <taxon>Pentapetalae</taxon>
        <taxon>rosids</taxon>
        <taxon>fabids</taxon>
        <taxon>Malpighiales</taxon>
        <taxon>Rhizophoraceae</taxon>
        <taxon>Rhizophora</taxon>
    </lineage>
</organism>
<reference evidence="1" key="1">
    <citation type="submission" date="2018-02" db="EMBL/GenBank/DDBJ databases">
        <title>Rhizophora mucronata_Transcriptome.</title>
        <authorList>
            <person name="Meera S.P."/>
            <person name="Sreeshan A."/>
            <person name="Augustine A."/>
        </authorList>
    </citation>
    <scope>NUCLEOTIDE SEQUENCE</scope>
    <source>
        <tissue evidence="1">Leaf</tissue>
    </source>
</reference>
<sequence>MLFLQKDSKGDIDLRKKKITTHFKRTSLPPRNKR</sequence>
<accession>A0A2P2NUR2</accession>
<evidence type="ECO:0000313" key="1">
    <source>
        <dbReference type="EMBL" id="MBX46257.1"/>
    </source>
</evidence>
<name>A0A2P2NUR2_RHIMU</name>
<dbReference type="AlphaFoldDB" id="A0A2P2NUR2"/>
<dbReference type="EMBL" id="GGEC01065773">
    <property type="protein sequence ID" value="MBX46257.1"/>
    <property type="molecule type" value="Transcribed_RNA"/>
</dbReference>
<protein>
    <submittedName>
        <fullName evidence="1">Uncharacterized protein</fullName>
    </submittedName>
</protein>